<feature type="compositionally biased region" description="Polar residues" evidence="1">
    <location>
        <begin position="168"/>
        <end position="184"/>
    </location>
</feature>
<feature type="chain" id="PRO_5043010888" description="SEA domain-containing protein" evidence="2">
    <location>
        <begin position="29"/>
        <end position="284"/>
    </location>
</feature>
<comment type="caution">
    <text evidence="4">The sequence shown here is derived from an EMBL/GenBank/DDBJ whole genome shotgun (WGS) entry which is preliminary data.</text>
</comment>
<dbReference type="GO" id="GO:0008201">
    <property type="term" value="F:heparin binding"/>
    <property type="evidence" value="ECO:0007669"/>
    <property type="project" value="TreeGrafter"/>
</dbReference>
<dbReference type="PANTHER" id="PTHR12199">
    <property type="entry name" value="INTERPHOTORECEPTOR MATRIX PROTEOGLYCAN"/>
    <property type="match status" value="1"/>
</dbReference>
<dbReference type="PANTHER" id="PTHR12199:SF4">
    <property type="entry name" value="INTERPHOTORECEPTOR MATRIX PROTEOGLYCAN 2"/>
    <property type="match status" value="1"/>
</dbReference>
<sequence>MSNLFRRCVFSSVVFIFVVLFLDIRTDATMEGSSMGYLSVPYSQELSEVVGAPDVEVSDEGHEVVSRRKRNILFPNGVKLCAQETAEQVVANHLSYFNLRVCQETIWEAFKIFWDRLPEQEEYQSWMNQCQEGTVTAQYIGSHFSQSEEHQALVKMRMSEPGLKSSDEPNPSWQHICSTPTQRTPEALEASELEDTDEGEEVEEAAAAVPEVEESPLNNDIAVQPLTPTVLEQVVELSILLPRKSYSNDLENPTSSQYQTLSRQLAQKVPIWLLILLCLTLPLP</sequence>
<reference evidence="4 5" key="1">
    <citation type="journal article" date="2023" name="Mol. Biol. Evol.">
        <title>Genomics of Secondarily Temperate Adaptation in the Only Non-Antarctic Icefish.</title>
        <authorList>
            <person name="Rivera-Colon A.G."/>
            <person name="Rayamajhi N."/>
            <person name="Minhas B.F."/>
            <person name="Madrigal G."/>
            <person name="Bilyk K.T."/>
            <person name="Yoon V."/>
            <person name="Hune M."/>
            <person name="Gregory S."/>
            <person name="Cheng C.H.C."/>
            <person name="Catchen J.M."/>
        </authorList>
    </citation>
    <scope>NUCLEOTIDE SEQUENCE [LARGE SCALE GENOMIC DNA]</scope>
    <source>
        <strain evidence="4">JC2023a</strain>
    </source>
</reference>
<evidence type="ECO:0000256" key="2">
    <source>
        <dbReference type="SAM" id="SignalP"/>
    </source>
</evidence>
<dbReference type="InterPro" id="IPR039861">
    <property type="entry name" value="IMPG"/>
</dbReference>
<dbReference type="GO" id="GO:0005540">
    <property type="term" value="F:hyaluronic acid binding"/>
    <property type="evidence" value="ECO:0007669"/>
    <property type="project" value="TreeGrafter"/>
</dbReference>
<keyword evidence="2" id="KW-0732">Signal</keyword>
<feature type="region of interest" description="Disordered" evidence="1">
    <location>
        <begin position="161"/>
        <end position="186"/>
    </location>
</feature>
<evidence type="ECO:0000313" key="5">
    <source>
        <dbReference type="Proteomes" id="UP001335648"/>
    </source>
</evidence>
<accession>A0AAN8BRM8</accession>
<proteinExistence type="predicted"/>
<keyword evidence="5" id="KW-1185">Reference proteome</keyword>
<evidence type="ECO:0000313" key="4">
    <source>
        <dbReference type="EMBL" id="KAK5890155.1"/>
    </source>
</evidence>
<dbReference type="AlphaFoldDB" id="A0AAN8BRM8"/>
<name>A0AAN8BRM8_9TELE</name>
<evidence type="ECO:0000259" key="3">
    <source>
        <dbReference type="PROSITE" id="PS50024"/>
    </source>
</evidence>
<dbReference type="Proteomes" id="UP001335648">
    <property type="component" value="Unassembled WGS sequence"/>
</dbReference>
<dbReference type="PROSITE" id="PS50024">
    <property type="entry name" value="SEA"/>
    <property type="match status" value="1"/>
</dbReference>
<dbReference type="EMBL" id="JAULUE010002056">
    <property type="protein sequence ID" value="KAK5890155.1"/>
    <property type="molecule type" value="Genomic_DNA"/>
</dbReference>
<protein>
    <recommendedName>
        <fullName evidence="3">SEA domain-containing protein</fullName>
    </recommendedName>
</protein>
<feature type="domain" description="SEA" evidence="3">
    <location>
        <begin position="231"/>
        <end position="284"/>
    </location>
</feature>
<dbReference type="InterPro" id="IPR000082">
    <property type="entry name" value="SEA_dom"/>
</dbReference>
<dbReference type="GO" id="GO:0007601">
    <property type="term" value="P:visual perception"/>
    <property type="evidence" value="ECO:0007669"/>
    <property type="project" value="InterPro"/>
</dbReference>
<organism evidence="4 5">
    <name type="scientific">Champsocephalus esox</name>
    <name type="common">pike icefish</name>
    <dbReference type="NCBI Taxonomy" id="159716"/>
    <lineage>
        <taxon>Eukaryota</taxon>
        <taxon>Metazoa</taxon>
        <taxon>Chordata</taxon>
        <taxon>Craniata</taxon>
        <taxon>Vertebrata</taxon>
        <taxon>Euteleostomi</taxon>
        <taxon>Actinopterygii</taxon>
        <taxon>Neopterygii</taxon>
        <taxon>Teleostei</taxon>
        <taxon>Neoteleostei</taxon>
        <taxon>Acanthomorphata</taxon>
        <taxon>Eupercaria</taxon>
        <taxon>Perciformes</taxon>
        <taxon>Notothenioidei</taxon>
        <taxon>Channichthyidae</taxon>
        <taxon>Champsocephalus</taxon>
    </lineage>
</organism>
<evidence type="ECO:0000256" key="1">
    <source>
        <dbReference type="SAM" id="MobiDB-lite"/>
    </source>
</evidence>
<gene>
    <name evidence="4" type="ORF">CesoFtcFv8_013711</name>
</gene>
<feature type="signal peptide" evidence="2">
    <location>
        <begin position="1"/>
        <end position="28"/>
    </location>
</feature>